<gene>
    <name evidence="2" type="ORF">CELE_T16A9.3</name>
    <name evidence="2 4" type="ORF">T16A9.3</name>
</gene>
<proteinExistence type="predicted"/>
<dbReference type="InterPro" id="IPR009676">
    <property type="entry name" value="DUF1265"/>
</dbReference>
<dbReference type="InterPro" id="IPR011333">
    <property type="entry name" value="SKP1/BTB/POZ_sf"/>
</dbReference>
<organism evidence="2 3">
    <name type="scientific">Caenorhabditis elegans</name>
    <dbReference type="NCBI Taxonomy" id="6239"/>
    <lineage>
        <taxon>Eukaryota</taxon>
        <taxon>Metazoa</taxon>
        <taxon>Ecdysozoa</taxon>
        <taxon>Nematoda</taxon>
        <taxon>Chromadorea</taxon>
        <taxon>Rhabditida</taxon>
        <taxon>Rhabditina</taxon>
        <taxon>Rhabditomorpha</taxon>
        <taxon>Rhabditoidea</taxon>
        <taxon>Rhabditidae</taxon>
        <taxon>Peloderinae</taxon>
        <taxon>Caenorhabditis</taxon>
    </lineage>
</organism>
<dbReference type="KEGG" id="cel:CELE_T16A9.3"/>
<dbReference type="UCSC" id="T16A9.3">
    <property type="organism name" value="c. elegans"/>
</dbReference>
<evidence type="ECO:0000259" key="1">
    <source>
        <dbReference type="PROSITE" id="PS50097"/>
    </source>
</evidence>
<keyword evidence="3" id="KW-1185">Reference proteome</keyword>
<dbReference type="GeneID" id="188549"/>
<dbReference type="RefSeq" id="NP_506517.3">
    <property type="nucleotide sequence ID" value="NM_074116.3"/>
</dbReference>
<dbReference type="AGR" id="WB:WBGene00011793"/>
<dbReference type="DIP" id="DIP-24294N"/>
<name>Q22522_CAEEL</name>
<sequence length="343" mass="39872">MLDWQVKLYKQKALHLGEPTWLIMLSKSRHGNICREIFPPIHKLYFKVIALDSDGNTQNYVKFFIDGESIPMGQTCYASKPDVKFEEDLSVMLADAKKNDQMIQLETRMEFKRDDFGNLKYLVRAGAPNVLQTLEYYFDALTDKSRHNLMLKTSDGVHSLMTSKELVCLASPFFRDTLKDTTTEYTVEDADSVEAIDIFLTYMVTGRYKKPALLTPKLASEVFTLAKQWEVFKMKLLKNSIEKHLCEELKTNYEELMYICNLLILAEDAKFQNVKNCCVATLVFYHFQDFMRIMVNENHPLKERFFRRGEHHKPSLMNQVKASFVASNQSMCFIRVLPVIGED</sequence>
<dbReference type="OrthoDB" id="5833930at2759"/>
<dbReference type="PhylomeDB" id="Q22522"/>
<reference evidence="2 3" key="1">
    <citation type="journal article" date="1998" name="Science">
        <title>Genome sequence of the nematode C. elegans: a platform for investigating biology.</title>
        <authorList>
            <consortium name="The C. elegans sequencing consortium"/>
            <person name="Sulson J.E."/>
            <person name="Waterston R."/>
        </authorList>
    </citation>
    <scope>NUCLEOTIDE SEQUENCE [LARGE SCALE GENOMIC DNA]</scope>
    <source>
        <strain evidence="2 3">Bristol N2</strain>
    </source>
</reference>
<dbReference type="FunCoup" id="Q22522">
    <property type="interactions" value="7"/>
</dbReference>
<evidence type="ECO:0000313" key="2">
    <source>
        <dbReference type="EMBL" id="CAB00877.3"/>
    </source>
</evidence>
<dbReference type="Proteomes" id="UP000001940">
    <property type="component" value="Chromosome V"/>
</dbReference>
<dbReference type="CTD" id="188549"/>
<dbReference type="EMBL" id="BX284605">
    <property type="protein sequence ID" value="CAB00877.3"/>
    <property type="molecule type" value="Genomic_DNA"/>
</dbReference>
<evidence type="ECO:0000313" key="4">
    <source>
        <dbReference type="WormBase" id="T16A9.3"/>
    </source>
</evidence>
<dbReference type="HOGENOM" id="CLU_054841_0_0_1"/>
<dbReference type="AlphaFoldDB" id="Q22522"/>
<dbReference type="Bgee" id="WBGene00011793">
    <property type="expression patterns" value="Expressed in adult organism and 1 other cell type or tissue"/>
</dbReference>
<protein>
    <submittedName>
        <fullName evidence="2">BTB domain-containing protein</fullName>
    </submittedName>
</protein>
<dbReference type="STRING" id="6239.T16A9.3.1"/>
<evidence type="ECO:0000313" key="3">
    <source>
        <dbReference type="Proteomes" id="UP000001940"/>
    </source>
</evidence>
<dbReference type="eggNOG" id="ENOG502STCC">
    <property type="taxonomic scope" value="Eukaryota"/>
</dbReference>
<dbReference type="PaxDb" id="6239-T16A9.3"/>
<dbReference type="Pfam" id="PF06887">
    <property type="entry name" value="DUF1265"/>
    <property type="match status" value="1"/>
</dbReference>
<feature type="domain" description="BTB" evidence="1">
    <location>
        <begin position="147"/>
        <end position="212"/>
    </location>
</feature>
<dbReference type="Gene3D" id="3.30.710.10">
    <property type="entry name" value="Potassium Channel Kv1.1, Chain A"/>
    <property type="match status" value="1"/>
</dbReference>
<dbReference type="InterPro" id="IPR000210">
    <property type="entry name" value="BTB/POZ_dom"/>
</dbReference>
<dbReference type="InParanoid" id="Q22522"/>
<accession>Q22522</accession>
<dbReference type="PROSITE" id="PS50097">
    <property type="entry name" value="BTB"/>
    <property type="match status" value="1"/>
</dbReference>
<dbReference type="WormBase" id="T16A9.3">
    <property type="protein sequence ID" value="CE43662"/>
    <property type="gene ID" value="WBGene00011793"/>
</dbReference>